<evidence type="ECO:0000256" key="1">
    <source>
        <dbReference type="SAM" id="SignalP"/>
    </source>
</evidence>
<organism evidence="2 3">
    <name type="scientific">Pseudovibrio denitrificans</name>
    <dbReference type="NCBI Taxonomy" id="258256"/>
    <lineage>
        <taxon>Bacteria</taxon>
        <taxon>Pseudomonadati</taxon>
        <taxon>Pseudomonadota</taxon>
        <taxon>Alphaproteobacteria</taxon>
        <taxon>Hyphomicrobiales</taxon>
        <taxon>Stappiaceae</taxon>
        <taxon>Pseudovibrio</taxon>
    </lineage>
</organism>
<name>A0A1I7CQY0_9HYPH</name>
<dbReference type="RefSeq" id="WP_083417163.1">
    <property type="nucleotide sequence ID" value="NZ_FPBD01000006.1"/>
</dbReference>
<reference evidence="3" key="1">
    <citation type="submission" date="2016-10" db="EMBL/GenBank/DDBJ databases">
        <authorList>
            <person name="Varghese N."/>
            <person name="Submissions S."/>
        </authorList>
    </citation>
    <scope>NUCLEOTIDE SEQUENCE [LARGE SCALE GENOMIC DNA]</scope>
    <source>
        <strain evidence="3">DSM 17465</strain>
    </source>
</reference>
<keyword evidence="3" id="KW-1185">Reference proteome</keyword>
<keyword evidence="1" id="KW-0732">Signal</keyword>
<feature type="signal peptide" evidence="1">
    <location>
        <begin position="1"/>
        <end position="26"/>
    </location>
</feature>
<evidence type="ECO:0000313" key="3">
    <source>
        <dbReference type="Proteomes" id="UP000183371"/>
    </source>
</evidence>
<evidence type="ECO:0000313" key="2">
    <source>
        <dbReference type="EMBL" id="SFU01847.1"/>
    </source>
</evidence>
<accession>A0A1I7CQY0</accession>
<proteinExistence type="predicted"/>
<dbReference type="InterPro" id="IPR036709">
    <property type="entry name" value="Autotransporte_beta_dom_sf"/>
</dbReference>
<dbReference type="Gene3D" id="2.40.128.130">
    <property type="entry name" value="Autotransporter beta-domain"/>
    <property type="match status" value="1"/>
</dbReference>
<dbReference type="Proteomes" id="UP000183371">
    <property type="component" value="Unassembled WGS sequence"/>
</dbReference>
<feature type="chain" id="PRO_5010347735" evidence="1">
    <location>
        <begin position="27"/>
        <end position="677"/>
    </location>
</feature>
<protein>
    <submittedName>
        <fullName evidence="2">Probable extracellular repeat, HAF family</fullName>
    </submittedName>
</protein>
<dbReference type="EMBL" id="FPBD01000006">
    <property type="protein sequence ID" value="SFU01847.1"/>
    <property type="molecule type" value="Genomic_DNA"/>
</dbReference>
<gene>
    <name evidence="2" type="ORF">SAMN05444141_106312</name>
</gene>
<dbReference type="NCBIfam" id="TIGR02913">
    <property type="entry name" value="HAF_rpt"/>
    <property type="match status" value="4"/>
</dbReference>
<dbReference type="SUPFAM" id="SSF69322">
    <property type="entry name" value="Tricorn protease domain 2"/>
    <property type="match status" value="1"/>
</dbReference>
<dbReference type="InterPro" id="IPR014262">
    <property type="entry name" value="HAF_rpt"/>
</dbReference>
<dbReference type="AlphaFoldDB" id="A0A1I7CQY0"/>
<sequence>MSPSFCLKKCFSQLSSIALISTSAAVAPYSAHSQPLWLTLEELTPLPLIPTRPNVDLITTGVNADGSIISGSINDGYNGSAILWPSAQTTPILLGKHQGSLYSFSYDISADGQVVVGNSRFYSQNSNQGHYRAFRWENGLFQDLGFLPGGTESFATASDASGEIIVGAAENSNGFTHAFLWQNGKMQDLGTVKGADDSVANSISADGTVVVGALFRQQGGTTAFRWQNGKMEALSPLKGDDDTDAHDVSADGHIIVGSSGPNNASVAVRWVDKKIQNLGTLNGDSNSYARATSASGNIIVGSSTHNGRSRAFRWQNGKMEDIGQLTGAINTFASDISADGRTIVGSSYDGLQTRAFIYRNTMQDLANVQASAVEVADEFANAVDLNGRLARELREEECHISSGYNACLGVRSGVTSLFQGTNAFGGSVTGAVQIDSELKLGASVGAYGEGNAGSTLDLNYGVSIGAFAEYLIDALPFSSSETQFRARLDGAWLYSDADVTRGQGYTDVQTGKGSTSFNSGTVGAKLIADHQISETLVVSPYIGAYWESTYQAGYNEQMELDTIAHIHGGSTSAVAGVFGVWSRFSASEQLELSFGLQGEVDFFADDVEVSASTNIPGLAHFSVGSDRSQSKVRITTEAGAAYNLTEKSRVEVIGKVFSSRYQDKLGGDLALRFSSSF</sequence>
<dbReference type="SUPFAM" id="SSF103515">
    <property type="entry name" value="Autotransporter"/>
    <property type="match status" value="1"/>
</dbReference>